<organism evidence="2 3">
    <name type="scientific">Pseudomonas chaetocerotis</name>
    <dbReference type="NCBI Taxonomy" id="2758695"/>
    <lineage>
        <taxon>Bacteria</taxon>
        <taxon>Pseudomonadati</taxon>
        <taxon>Pseudomonadota</taxon>
        <taxon>Gammaproteobacteria</taxon>
        <taxon>Pseudomonadales</taxon>
        <taxon>Pseudomonadaceae</taxon>
        <taxon>Pseudomonas</taxon>
    </lineage>
</organism>
<comment type="caution">
    <text evidence="2">The sequence shown here is derived from an EMBL/GenBank/DDBJ whole genome shotgun (WGS) entry which is preliminary data.</text>
</comment>
<feature type="compositionally biased region" description="Basic residues" evidence="1">
    <location>
        <begin position="33"/>
        <end position="55"/>
    </location>
</feature>
<dbReference type="Proteomes" id="UP000596932">
    <property type="component" value="Unassembled WGS sequence"/>
</dbReference>
<feature type="region of interest" description="Disordered" evidence="1">
    <location>
        <begin position="28"/>
        <end position="55"/>
    </location>
</feature>
<reference evidence="2" key="1">
    <citation type="submission" date="2020-07" db="EMBL/GenBank/DDBJ databases">
        <title>Pseudomonas chaetoceroseae sp. nov., a new member of the Pseudomonas oleovorans group isolated from a culture of Chaetoceros calcitrans.</title>
        <authorList>
            <person name="Girard L."/>
            <person name="Lood C."/>
            <person name="De Mot R."/>
            <person name="Baudart J."/>
        </authorList>
    </citation>
    <scope>NUCLEOTIDE SEQUENCE</scope>
    <source>
        <strain evidence="2">536</strain>
    </source>
</reference>
<proteinExistence type="predicted"/>
<evidence type="ECO:0000256" key="1">
    <source>
        <dbReference type="SAM" id="MobiDB-lite"/>
    </source>
</evidence>
<name>A0A931D3D7_9PSED</name>
<dbReference type="AlphaFoldDB" id="A0A931D3D7"/>
<dbReference type="RefSeq" id="WP_196475935.1">
    <property type="nucleotide sequence ID" value="NZ_JACFYX020000015.1"/>
</dbReference>
<keyword evidence="3" id="KW-1185">Reference proteome</keyword>
<evidence type="ECO:0000313" key="2">
    <source>
        <dbReference type="EMBL" id="MBG0836764.1"/>
    </source>
</evidence>
<gene>
    <name evidence="2" type="ORF">H3221_16755</name>
</gene>
<sequence length="55" mass="6394">MSNLRRITTPNGAPLQNLELPSRCDQCGNPRNKGNHRRCSQRRQALNKHKWMGRP</sequence>
<protein>
    <submittedName>
        <fullName evidence="2">Uncharacterized protein</fullName>
    </submittedName>
</protein>
<evidence type="ECO:0000313" key="3">
    <source>
        <dbReference type="Proteomes" id="UP000596932"/>
    </source>
</evidence>
<accession>A0A931D3D7</accession>
<dbReference type="EMBL" id="JACFYX010000016">
    <property type="protein sequence ID" value="MBG0836764.1"/>
    <property type="molecule type" value="Genomic_DNA"/>
</dbReference>